<feature type="compositionally biased region" description="Basic residues" evidence="1">
    <location>
        <begin position="92"/>
        <end position="108"/>
    </location>
</feature>
<feature type="region of interest" description="Disordered" evidence="1">
    <location>
        <begin position="1"/>
        <end position="36"/>
    </location>
</feature>
<dbReference type="Proteomes" id="UP000053257">
    <property type="component" value="Unassembled WGS sequence"/>
</dbReference>
<dbReference type="EMBL" id="KN840467">
    <property type="protein sequence ID" value="KIP09327.1"/>
    <property type="molecule type" value="Genomic_DNA"/>
</dbReference>
<gene>
    <name evidence="2" type="ORF">PHLGIDRAFT_126352</name>
</gene>
<feature type="region of interest" description="Disordered" evidence="1">
    <location>
        <begin position="92"/>
        <end position="113"/>
    </location>
</feature>
<feature type="compositionally biased region" description="Low complexity" evidence="1">
    <location>
        <begin position="1"/>
        <end position="16"/>
    </location>
</feature>
<sequence length="133" mass="15287">PSQHLRLRSLSLRQPPLASPHPRRPNQLQKWQLAPSPPLLLPSLPPRLQQNPHPLLVLKSQHRARVQSLPPKRSPTVLRLQLRPLLRLSRRNLRQKPLQRKQRKILQPRRHEPTNCTSCPLITSASGIAHLGC</sequence>
<feature type="non-terminal residue" evidence="2">
    <location>
        <position position="1"/>
    </location>
</feature>
<organism evidence="2 3">
    <name type="scientific">Phlebiopsis gigantea (strain 11061_1 CR5-6)</name>
    <name type="common">White-rot fungus</name>
    <name type="synonym">Peniophora gigantea</name>
    <dbReference type="NCBI Taxonomy" id="745531"/>
    <lineage>
        <taxon>Eukaryota</taxon>
        <taxon>Fungi</taxon>
        <taxon>Dikarya</taxon>
        <taxon>Basidiomycota</taxon>
        <taxon>Agaricomycotina</taxon>
        <taxon>Agaricomycetes</taxon>
        <taxon>Polyporales</taxon>
        <taxon>Phanerochaetaceae</taxon>
        <taxon>Phlebiopsis</taxon>
    </lineage>
</organism>
<evidence type="ECO:0000256" key="1">
    <source>
        <dbReference type="SAM" id="MobiDB-lite"/>
    </source>
</evidence>
<evidence type="ECO:0000313" key="3">
    <source>
        <dbReference type="Proteomes" id="UP000053257"/>
    </source>
</evidence>
<dbReference type="AlphaFoldDB" id="A0A0C3SAM4"/>
<name>A0A0C3SAM4_PHLG1</name>
<evidence type="ECO:0000313" key="2">
    <source>
        <dbReference type="EMBL" id="KIP09327.1"/>
    </source>
</evidence>
<keyword evidence="3" id="KW-1185">Reference proteome</keyword>
<dbReference type="HOGENOM" id="CLU_1911699_0_0_1"/>
<protein>
    <submittedName>
        <fullName evidence="2">Uncharacterized protein</fullName>
    </submittedName>
</protein>
<reference evidence="2 3" key="1">
    <citation type="journal article" date="2014" name="PLoS Genet.">
        <title>Analysis of the Phlebiopsis gigantea genome, transcriptome and secretome provides insight into its pioneer colonization strategies of wood.</title>
        <authorList>
            <person name="Hori C."/>
            <person name="Ishida T."/>
            <person name="Igarashi K."/>
            <person name="Samejima M."/>
            <person name="Suzuki H."/>
            <person name="Master E."/>
            <person name="Ferreira P."/>
            <person name="Ruiz-Duenas F.J."/>
            <person name="Held B."/>
            <person name="Canessa P."/>
            <person name="Larrondo L.F."/>
            <person name="Schmoll M."/>
            <person name="Druzhinina I.S."/>
            <person name="Kubicek C.P."/>
            <person name="Gaskell J.A."/>
            <person name="Kersten P."/>
            <person name="St John F."/>
            <person name="Glasner J."/>
            <person name="Sabat G."/>
            <person name="Splinter BonDurant S."/>
            <person name="Syed K."/>
            <person name="Yadav J."/>
            <person name="Mgbeahuruike A.C."/>
            <person name="Kovalchuk A."/>
            <person name="Asiegbu F.O."/>
            <person name="Lackner G."/>
            <person name="Hoffmeister D."/>
            <person name="Rencoret J."/>
            <person name="Gutierrez A."/>
            <person name="Sun H."/>
            <person name="Lindquist E."/>
            <person name="Barry K."/>
            <person name="Riley R."/>
            <person name="Grigoriev I.V."/>
            <person name="Henrissat B."/>
            <person name="Kues U."/>
            <person name="Berka R.M."/>
            <person name="Martinez A.T."/>
            <person name="Covert S.F."/>
            <person name="Blanchette R.A."/>
            <person name="Cullen D."/>
        </authorList>
    </citation>
    <scope>NUCLEOTIDE SEQUENCE [LARGE SCALE GENOMIC DNA]</scope>
    <source>
        <strain evidence="2 3">11061_1 CR5-6</strain>
    </source>
</reference>
<accession>A0A0C3SAM4</accession>
<proteinExistence type="predicted"/>